<dbReference type="SMART" id="SM00278">
    <property type="entry name" value="HhH1"/>
    <property type="match status" value="2"/>
</dbReference>
<dbReference type="InterPro" id="IPR006166">
    <property type="entry name" value="ERCC4_domain"/>
</dbReference>
<keyword evidence="7" id="KW-0234">DNA repair</keyword>
<evidence type="ECO:0000256" key="5">
    <source>
        <dbReference type="ARBA" id="ARBA00022840"/>
    </source>
</evidence>
<dbReference type="KEGG" id="apo:Arcpr_0223"/>
<evidence type="ECO:0000259" key="8">
    <source>
        <dbReference type="PROSITE" id="PS51192"/>
    </source>
</evidence>
<dbReference type="OrthoDB" id="9764at2157"/>
<evidence type="ECO:0000256" key="6">
    <source>
        <dbReference type="ARBA" id="ARBA00023125"/>
    </source>
</evidence>
<evidence type="ECO:0000259" key="9">
    <source>
        <dbReference type="PROSITE" id="PS51194"/>
    </source>
</evidence>
<dbReference type="FunFam" id="3.40.50.300:FF:001992">
    <property type="entry name" value="ATP-dependent RNA helicase, putative"/>
    <property type="match status" value="1"/>
</dbReference>
<dbReference type="GO" id="GO:0004518">
    <property type="term" value="F:nuclease activity"/>
    <property type="evidence" value="ECO:0007669"/>
    <property type="project" value="InterPro"/>
</dbReference>
<dbReference type="GeneID" id="8738873"/>
<evidence type="ECO:0000256" key="2">
    <source>
        <dbReference type="ARBA" id="ARBA00022763"/>
    </source>
</evidence>
<dbReference type="CDD" id="cd20075">
    <property type="entry name" value="XPF_nuclease_XPF_arch"/>
    <property type="match status" value="1"/>
</dbReference>
<dbReference type="HOGENOM" id="CLU_002513_3_1_2"/>
<dbReference type="CDD" id="cd12089">
    <property type="entry name" value="Hef_ID"/>
    <property type="match status" value="1"/>
</dbReference>
<dbReference type="AlphaFoldDB" id="D2RG69"/>
<dbReference type="PROSITE" id="PS51192">
    <property type="entry name" value="HELICASE_ATP_BIND_1"/>
    <property type="match status" value="1"/>
</dbReference>
<dbReference type="GO" id="GO:0016787">
    <property type="term" value="F:hydrolase activity"/>
    <property type="evidence" value="ECO:0007669"/>
    <property type="project" value="UniProtKB-KW"/>
</dbReference>
<dbReference type="eggNOG" id="arCOG00872">
    <property type="taxonomic scope" value="Archaea"/>
</dbReference>
<dbReference type="InterPro" id="IPR027417">
    <property type="entry name" value="P-loop_NTPase"/>
</dbReference>
<feature type="domain" description="Helicase ATP-binding" evidence="8">
    <location>
        <begin position="23"/>
        <end position="190"/>
    </location>
</feature>
<dbReference type="PANTHER" id="PTHR14025:SF20">
    <property type="entry name" value="FANCONI ANEMIA GROUP M PROTEIN"/>
    <property type="match status" value="1"/>
</dbReference>
<dbReference type="GO" id="GO:0005524">
    <property type="term" value="F:ATP binding"/>
    <property type="evidence" value="ECO:0007669"/>
    <property type="project" value="UniProtKB-KW"/>
</dbReference>
<evidence type="ECO:0000256" key="7">
    <source>
        <dbReference type="ARBA" id="ARBA00023204"/>
    </source>
</evidence>
<dbReference type="SUPFAM" id="SSF52980">
    <property type="entry name" value="Restriction endonuclease-like"/>
    <property type="match status" value="1"/>
</dbReference>
<organism evidence="10 11">
    <name type="scientific">Archaeoglobus profundus (strain DSM 5631 / JCM 9629 / NBRC 100127 / Av18)</name>
    <dbReference type="NCBI Taxonomy" id="572546"/>
    <lineage>
        <taxon>Archaea</taxon>
        <taxon>Methanobacteriati</taxon>
        <taxon>Methanobacteriota</taxon>
        <taxon>Archaeoglobi</taxon>
        <taxon>Archaeoglobales</taxon>
        <taxon>Archaeoglobaceae</taxon>
        <taxon>Archaeoglobus</taxon>
    </lineage>
</organism>
<dbReference type="PaxDb" id="572546-Arcpr_0223"/>
<dbReference type="SMART" id="SM00487">
    <property type="entry name" value="DEXDc"/>
    <property type="match status" value="1"/>
</dbReference>
<dbReference type="InterPro" id="IPR010994">
    <property type="entry name" value="RuvA_2-like"/>
</dbReference>
<dbReference type="GO" id="GO:0140097">
    <property type="term" value="F:catalytic activity, acting on DNA"/>
    <property type="evidence" value="ECO:0007669"/>
    <property type="project" value="UniProtKB-ARBA"/>
</dbReference>
<proteinExistence type="predicted"/>
<dbReference type="InterPro" id="IPR003583">
    <property type="entry name" value="Hlx-hairpin-Hlx_DNA-bd_motif"/>
</dbReference>
<name>D2RG69_ARCPA</name>
<dbReference type="GO" id="GO:0003677">
    <property type="term" value="F:DNA binding"/>
    <property type="evidence" value="ECO:0007669"/>
    <property type="project" value="UniProtKB-KW"/>
</dbReference>
<keyword evidence="5" id="KW-0067">ATP-binding</keyword>
<evidence type="ECO:0000256" key="1">
    <source>
        <dbReference type="ARBA" id="ARBA00022741"/>
    </source>
</evidence>
<feature type="domain" description="Helicase C-terminal" evidence="9">
    <location>
        <begin position="346"/>
        <end position="513"/>
    </location>
</feature>
<dbReference type="PANTHER" id="PTHR14025">
    <property type="entry name" value="FANCONI ANEMIA GROUP M FANCM FAMILY MEMBER"/>
    <property type="match status" value="1"/>
</dbReference>
<keyword evidence="1" id="KW-0547">Nucleotide-binding</keyword>
<dbReference type="Proteomes" id="UP000001901">
    <property type="component" value="Chromosome"/>
</dbReference>
<dbReference type="GO" id="GO:0004386">
    <property type="term" value="F:helicase activity"/>
    <property type="evidence" value="ECO:0007669"/>
    <property type="project" value="UniProtKB-KW"/>
</dbReference>
<dbReference type="SMART" id="SM00490">
    <property type="entry name" value="HELICc"/>
    <property type="match status" value="1"/>
</dbReference>
<dbReference type="GO" id="GO:0006281">
    <property type="term" value="P:DNA repair"/>
    <property type="evidence" value="ECO:0007669"/>
    <property type="project" value="UniProtKB-KW"/>
</dbReference>
<dbReference type="Pfam" id="PF00270">
    <property type="entry name" value="DEAD"/>
    <property type="match status" value="1"/>
</dbReference>
<dbReference type="InterPro" id="IPR011335">
    <property type="entry name" value="Restrct_endonuc-II-like"/>
</dbReference>
<dbReference type="SUPFAM" id="SSF52540">
    <property type="entry name" value="P-loop containing nucleoside triphosphate hydrolases"/>
    <property type="match status" value="1"/>
</dbReference>
<dbReference type="InterPro" id="IPR014001">
    <property type="entry name" value="Helicase_ATP-bd"/>
</dbReference>
<keyword evidence="4 10" id="KW-0347">Helicase</keyword>
<keyword evidence="3" id="KW-0378">Hydrolase</keyword>
<dbReference type="EMBL" id="CP001857">
    <property type="protein sequence ID" value="ADB57294.1"/>
    <property type="molecule type" value="Genomic_DNA"/>
</dbReference>
<dbReference type="RefSeq" id="WP_012939630.1">
    <property type="nucleotide sequence ID" value="NC_013741.1"/>
</dbReference>
<keyword evidence="11" id="KW-1185">Reference proteome</keyword>
<dbReference type="Gene3D" id="3.40.50.300">
    <property type="entry name" value="P-loop containing nucleotide triphosphate hydrolases"/>
    <property type="match status" value="2"/>
</dbReference>
<reference evidence="10 11" key="1">
    <citation type="journal article" date="2010" name="Stand. Genomic Sci.">
        <title>Complete genome sequence of Archaeoglobus profundus type strain (AV18).</title>
        <authorList>
            <person name="von Jan M."/>
            <person name="Lapidus A."/>
            <person name="Del Rio T.G."/>
            <person name="Copeland A."/>
            <person name="Tice H."/>
            <person name="Cheng J.F."/>
            <person name="Lucas S."/>
            <person name="Chen F."/>
            <person name="Nolan M."/>
            <person name="Goodwin L."/>
            <person name="Han C."/>
            <person name="Pitluck S."/>
            <person name="Liolios K."/>
            <person name="Ivanova N."/>
            <person name="Mavromatis K."/>
            <person name="Ovchinnikova G."/>
            <person name="Chertkov O."/>
            <person name="Pati A."/>
            <person name="Chen A."/>
            <person name="Palaniappan K."/>
            <person name="Land M."/>
            <person name="Hauser L."/>
            <person name="Chang Y.J."/>
            <person name="Jeffries C.D."/>
            <person name="Saunders E."/>
            <person name="Brettin T."/>
            <person name="Detter J.C."/>
            <person name="Chain P."/>
            <person name="Eichinger K."/>
            <person name="Huber H."/>
            <person name="Spring S."/>
            <person name="Rohde M."/>
            <person name="Goker M."/>
            <person name="Wirth R."/>
            <person name="Woyke T."/>
            <person name="Bristow J."/>
            <person name="Eisen J.A."/>
            <person name="Markowitz V."/>
            <person name="Hugenholtz P."/>
            <person name="Kyrpides N.C."/>
            <person name="Klenk H.P."/>
        </authorList>
    </citation>
    <scope>NUCLEOTIDE SEQUENCE [LARGE SCALE GENOMIC DNA]</scope>
    <source>
        <strain evidence="11">DSM 5631 / JCM 9629 / NBRC 100127 / Av18</strain>
    </source>
</reference>
<dbReference type="InterPro" id="IPR041755">
    <property type="entry name" value="Hef_ID"/>
</dbReference>
<evidence type="ECO:0000256" key="3">
    <source>
        <dbReference type="ARBA" id="ARBA00022801"/>
    </source>
</evidence>
<dbReference type="SUPFAM" id="SSF47781">
    <property type="entry name" value="RuvA domain 2-like"/>
    <property type="match status" value="1"/>
</dbReference>
<sequence length="736" mass="83777">MEYVHHPLIRENTIERRSYQIAITATALMRNTLVVLPTGLGKTVIALLVIASRLHNKGGKALVLAPTKPLVEQHANFFRKTLKIPSNEIVALSGEVPPDKRYQLWNKAKVVVSTPQVIENDLISGRISLEDVVHVTFDEAHRAVGNYSYVFIAKAYMEQAKDPLILAITASPGSDIERIEEVIKNLYIEDVEVRTELDEDVKPYIHERAIEWVRVEMPKELKEVRDLLNECVELRLMRLEGLGVKARGLSKKELLALQEALQSEAYESGDQRLFEALSVLAEILKIHHAIELIETQGLDALKHYLRRIVVEAKSRGGSRASKSIIADPKFKKAVVKALKCEVDHPKLEKLKEIVSSQLKEKPESRIIVFTNFRDTAEVISRELQSMGVPAVRFVGQANRENDRGLRQREQVEIVERFRAGDIKVLVATSVGEEGLDIPEVDLVVFYEAIPSEIRSIQRKGRTGRKKEGRIVVLVTKGTRDEAYFYISLRKERAMFERLRDLKFMLKRTQKSLEEFKVGNLKDVTVYVDSREMRSEVVKKLYEKANVRVGNFNADYVVSDRVAIERKTADDFVDSIIDRRLFDQLIELKKHYLKPVLIVEGDGIYRRLNPNAIRGALATVIVDFGIPVIFTKSPEETAEFIVSLARREQLAKDREVSPHYGKTKMTLKEQMEYVVSSISDIGPVIARNLLEHFQTIENIAKASVEDLMKVPKVGKKTAEKIVRIMKTPYSEADKFVE</sequence>
<dbReference type="SMART" id="SM00891">
    <property type="entry name" value="ERCC4"/>
    <property type="match status" value="1"/>
</dbReference>
<dbReference type="Pfam" id="PF00271">
    <property type="entry name" value="Helicase_C"/>
    <property type="match status" value="1"/>
</dbReference>
<dbReference type="Pfam" id="PF21210">
    <property type="entry name" value="RNA_helicase_helical"/>
    <property type="match status" value="1"/>
</dbReference>
<dbReference type="Gene3D" id="3.40.50.10130">
    <property type="match status" value="1"/>
</dbReference>
<dbReference type="Gene3D" id="1.20.1320.20">
    <property type="entry name" value="hef helicase domain"/>
    <property type="match status" value="1"/>
</dbReference>
<dbReference type="InterPro" id="IPR011545">
    <property type="entry name" value="DEAD/DEAH_box_helicase_dom"/>
</dbReference>
<dbReference type="STRING" id="572546.Arcpr_0223"/>
<evidence type="ECO:0000313" key="10">
    <source>
        <dbReference type="EMBL" id="ADB57294.1"/>
    </source>
</evidence>
<protein>
    <submittedName>
        <fullName evidence="10">DEAD/DEAH box helicase domain protein</fullName>
    </submittedName>
</protein>
<dbReference type="Gene3D" id="1.10.150.20">
    <property type="entry name" value="5' to 3' exonuclease, C-terminal subdomain"/>
    <property type="match status" value="1"/>
</dbReference>
<keyword evidence="6" id="KW-0238">DNA-binding</keyword>
<gene>
    <name evidence="10" type="ordered locus">Arcpr_0223</name>
</gene>
<dbReference type="PROSITE" id="PS51194">
    <property type="entry name" value="HELICASE_CTER"/>
    <property type="match status" value="1"/>
</dbReference>
<dbReference type="NCBIfam" id="NF010337">
    <property type="entry name" value="PRK13766.1"/>
    <property type="match status" value="1"/>
</dbReference>
<dbReference type="Pfam" id="PF02732">
    <property type="entry name" value="ERCC4"/>
    <property type="match status" value="1"/>
</dbReference>
<dbReference type="InterPro" id="IPR001650">
    <property type="entry name" value="Helicase_C-like"/>
</dbReference>
<accession>D2RG69</accession>
<evidence type="ECO:0000313" key="11">
    <source>
        <dbReference type="Proteomes" id="UP000001901"/>
    </source>
</evidence>
<evidence type="ECO:0000256" key="4">
    <source>
        <dbReference type="ARBA" id="ARBA00022806"/>
    </source>
</evidence>
<keyword evidence="2" id="KW-0227">DNA damage</keyword>
<dbReference type="Pfam" id="PF14520">
    <property type="entry name" value="HHH_5"/>
    <property type="match status" value="1"/>
</dbReference>